<organism evidence="4 5">
    <name type="scientific">Cohaesibacter celericrescens</name>
    <dbReference type="NCBI Taxonomy" id="2067669"/>
    <lineage>
        <taxon>Bacteria</taxon>
        <taxon>Pseudomonadati</taxon>
        <taxon>Pseudomonadota</taxon>
        <taxon>Alphaproteobacteria</taxon>
        <taxon>Hyphomicrobiales</taxon>
        <taxon>Cohaesibacteraceae</taxon>
    </lineage>
</organism>
<feature type="domain" description="Glycosyl transferase family 1" evidence="2">
    <location>
        <begin position="168"/>
        <end position="330"/>
    </location>
</feature>
<dbReference type="Gene3D" id="3.40.50.2000">
    <property type="entry name" value="Glycogen Phosphorylase B"/>
    <property type="match status" value="2"/>
</dbReference>
<keyword evidence="1" id="KW-0808">Transferase</keyword>
<evidence type="ECO:0000259" key="3">
    <source>
        <dbReference type="Pfam" id="PF13439"/>
    </source>
</evidence>
<dbReference type="Pfam" id="PF13439">
    <property type="entry name" value="Glyco_transf_4"/>
    <property type="match status" value="1"/>
</dbReference>
<name>A0A2N5XWW4_9HYPH</name>
<gene>
    <name evidence="4" type="ORF">C0081_01775</name>
</gene>
<evidence type="ECO:0000259" key="2">
    <source>
        <dbReference type="Pfam" id="PF00534"/>
    </source>
</evidence>
<feature type="domain" description="Glycosyltransferase subfamily 4-like N-terminal" evidence="3">
    <location>
        <begin position="66"/>
        <end position="164"/>
    </location>
</feature>
<keyword evidence="5" id="KW-1185">Reference proteome</keyword>
<dbReference type="Proteomes" id="UP000234881">
    <property type="component" value="Unassembled WGS sequence"/>
</dbReference>
<comment type="caution">
    <text evidence="4">The sequence shown here is derived from an EMBL/GenBank/DDBJ whole genome shotgun (WGS) entry which is preliminary data.</text>
</comment>
<protein>
    <recommendedName>
        <fullName evidence="6">Glycosyl transferase family 1 domain-containing protein</fullName>
    </recommendedName>
</protein>
<dbReference type="PANTHER" id="PTHR46401">
    <property type="entry name" value="GLYCOSYLTRANSFERASE WBBK-RELATED"/>
    <property type="match status" value="1"/>
</dbReference>
<accession>A0A2N5XWW4</accession>
<dbReference type="EMBL" id="PKUQ01000001">
    <property type="protein sequence ID" value="PLW78990.1"/>
    <property type="molecule type" value="Genomic_DNA"/>
</dbReference>
<reference evidence="4 5" key="1">
    <citation type="submission" date="2018-01" db="EMBL/GenBank/DDBJ databases">
        <title>The draft genome sequence of Cohaesibacter sp. H1304.</title>
        <authorList>
            <person name="Wang N.-N."/>
            <person name="Du Z.-J."/>
        </authorList>
    </citation>
    <scope>NUCLEOTIDE SEQUENCE [LARGE SCALE GENOMIC DNA]</scope>
    <source>
        <strain evidence="4 5">H1304</strain>
    </source>
</reference>
<sequence length="363" mass="40399">MKIAIILPRHMFFGPQYATAIDLCVKEFVSNSRFKTDTKIFGAEIDTPFEGLAFQPIHKHGEGISFNQLVRELKLYDPDVIVVQQHVPTARKLKSHFQNKAFVLHKHNNPAQNISFIKSIRETMDFGFIDETIFVSEYSRNILLQRKPTLSEKTHVVHNGIDVSQRQPFLSKTQKILFAGRAVPEKGALEAIQAVANIVNQNRDWKASFVLSTLGMSESYLAAIQQAFSNINPEQASLKFDLSHGQVMQEFDASSVSIVPSIFNEPFGRTALESLASGAALVTSMRGGIREIAGDIGIAITPTSIQSITDALQKLISQKDEITRLGMVGRQRACSLFDIKKKAAQIDEIYVKAMNKKHLTLAA</sequence>
<dbReference type="CDD" id="cd03801">
    <property type="entry name" value="GT4_PimA-like"/>
    <property type="match status" value="1"/>
</dbReference>
<dbReference type="GO" id="GO:0009103">
    <property type="term" value="P:lipopolysaccharide biosynthetic process"/>
    <property type="evidence" value="ECO:0007669"/>
    <property type="project" value="TreeGrafter"/>
</dbReference>
<proteinExistence type="predicted"/>
<evidence type="ECO:0000313" key="4">
    <source>
        <dbReference type="EMBL" id="PLW78990.1"/>
    </source>
</evidence>
<dbReference type="AlphaFoldDB" id="A0A2N5XWW4"/>
<dbReference type="Pfam" id="PF00534">
    <property type="entry name" value="Glycos_transf_1"/>
    <property type="match status" value="1"/>
</dbReference>
<evidence type="ECO:0000313" key="5">
    <source>
        <dbReference type="Proteomes" id="UP000234881"/>
    </source>
</evidence>
<evidence type="ECO:0000256" key="1">
    <source>
        <dbReference type="ARBA" id="ARBA00022679"/>
    </source>
</evidence>
<dbReference type="OrthoDB" id="9807414at2"/>
<dbReference type="RefSeq" id="WP_101532072.1">
    <property type="nucleotide sequence ID" value="NZ_PKUQ01000001.1"/>
</dbReference>
<dbReference type="InterPro" id="IPR028098">
    <property type="entry name" value="Glyco_trans_4-like_N"/>
</dbReference>
<dbReference type="SUPFAM" id="SSF53756">
    <property type="entry name" value="UDP-Glycosyltransferase/glycogen phosphorylase"/>
    <property type="match status" value="1"/>
</dbReference>
<evidence type="ECO:0008006" key="6">
    <source>
        <dbReference type="Google" id="ProtNLM"/>
    </source>
</evidence>
<dbReference type="InterPro" id="IPR001296">
    <property type="entry name" value="Glyco_trans_1"/>
</dbReference>
<dbReference type="GO" id="GO:0016757">
    <property type="term" value="F:glycosyltransferase activity"/>
    <property type="evidence" value="ECO:0007669"/>
    <property type="project" value="InterPro"/>
</dbReference>
<dbReference type="PANTHER" id="PTHR46401:SF2">
    <property type="entry name" value="GLYCOSYLTRANSFERASE WBBK-RELATED"/>
    <property type="match status" value="1"/>
</dbReference>